<keyword evidence="4 9" id="KW-0418">Kinase</keyword>
<dbReference type="SUPFAM" id="SSF53613">
    <property type="entry name" value="Ribokinase-like"/>
    <property type="match status" value="1"/>
</dbReference>
<feature type="binding site" evidence="9">
    <location>
        <begin position="41"/>
        <end position="45"/>
    </location>
    <ligand>
        <name>substrate</name>
    </ligand>
</feature>
<comment type="subcellular location">
    <subcellularLocation>
        <location evidence="9">Cytoplasm</location>
    </subcellularLocation>
    <subcellularLocation>
        <location evidence="9">Nucleus</location>
    </subcellularLocation>
</comment>
<feature type="binding site" evidence="9">
    <location>
        <position position="203"/>
    </location>
    <ligand>
        <name>ATP</name>
        <dbReference type="ChEBI" id="CHEBI:30616"/>
    </ligand>
</feature>
<feature type="binding site" evidence="9">
    <location>
        <position position="314"/>
    </location>
    <ligand>
        <name>K(+)</name>
        <dbReference type="ChEBI" id="CHEBI:29103"/>
    </ligand>
</feature>
<dbReference type="GO" id="GO:0005737">
    <property type="term" value="C:cytoplasm"/>
    <property type="evidence" value="ECO:0007669"/>
    <property type="project" value="UniProtKB-SubCell"/>
</dbReference>
<evidence type="ECO:0000256" key="6">
    <source>
        <dbReference type="ARBA" id="ARBA00022842"/>
    </source>
</evidence>
<comment type="function">
    <text evidence="9">Catalyzes the phosphorylation of ribose at O-5 in a reaction requiring ATP and magnesium. The resulting D-ribose-5-phosphate can then be used either for sythesis of nucleotides, histidine, and tryptophan, or as a component of the pentose phosphate pathway.</text>
</comment>
<keyword evidence="9" id="KW-0963">Cytoplasm</keyword>
<evidence type="ECO:0000256" key="2">
    <source>
        <dbReference type="ARBA" id="ARBA00022723"/>
    </source>
</evidence>
<evidence type="ECO:0000259" key="10">
    <source>
        <dbReference type="Pfam" id="PF00294"/>
    </source>
</evidence>
<comment type="pathway">
    <text evidence="9">Carbohydrate metabolism; D-ribose degradation; D-ribose 5-phosphate from beta-D-ribopyranose: step 2/2.</text>
</comment>
<dbReference type="GO" id="GO:0005524">
    <property type="term" value="F:ATP binding"/>
    <property type="evidence" value="ECO:0007669"/>
    <property type="project" value="UniProtKB-UniRule"/>
</dbReference>
<evidence type="ECO:0000313" key="12">
    <source>
        <dbReference type="Proteomes" id="UP000030854"/>
    </source>
</evidence>
<evidence type="ECO:0000256" key="9">
    <source>
        <dbReference type="HAMAP-Rule" id="MF_03215"/>
    </source>
</evidence>
<proteinExistence type="inferred from homology"/>
<dbReference type="InterPro" id="IPR011611">
    <property type="entry name" value="PfkB_dom"/>
</dbReference>
<keyword evidence="9" id="KW-0539">Nucleus</keyword>
<protein>
    <recommendedName>
        <fullName evidence="9">Ribokinase</fullName>
        <shortName evidence="9">RK</shortName>
        <ecNumber evidence="9">2.7.1.15</ecNumber>
    </recommendedName>
</protein>
<feature type="domain" description="Carbohydrate kinase PfkB" evidence="10">
    <location>
        <begin position="6"/>
        <end position="323"/>
    </location>
</feature>
<feature type="binding site" evidence="9">
    <location>
        <position position="280"/>
    </location>
    <ligand>
        <name>substrate</name>
    </ligand>
</feature>
<dbReference type="SMR" id="A0A0B1PEK1"/>
<keyword evidence="1 9" id="KW-0808">Transferase</keyword>
<comment type="caution">
    <text evidence="9">Lacks conserved residue(s) required for the propagation of feature annotation.</text>
</comment>
<feature type="binding site" evidence="9">
    <location>
        <position position="311"/>
    </location>
    <ligand>
        <name>K(+)</name>
        <dbReference type="ChEBI" id="CHEBI:29103"/>
    </ligand>
</feature>
<dbReference type="EC" id="2.7.1.15" evidence="9"/>
<comment type="subunit">
    <text evidence="9">Homodimer.</text>
</comment>
<keyword evidence="3 9" id="KW-0547">Nucleotide-binding</keyword>
<feature type="binding site" evidence="9">
    <location>
        <begin position="13"/>
        <end position="15"/>
    </location>
    <ligand>
        <name>substrate</name>
    </ligand>
</feature>
<gene>
    <name evidence="11" type="ORF">EV44_g2780</name>
</gene>
<evidence type="ECO:0000256" key="4">
    <source>
        <dbReference type="ARBA" id="ARBA00022777"/>
    </source>
</evidence>
<comment type="cofactor">
    <cofactor evidence="9">
        <name>Mg(2+)</name>
        <dbReference type="ChEBI" id="CHEBI:18420"/>
    </cofactor>
    <text evidence="9">Requires a divalent cation, most likely magnesium in vivo, as an electrophilic catalyst to aid phosphoryl group transfer. It is the chelate of the metal and the nucleotide that is the actual substrate.</text>
</comment>
<feature type="binding site" evidence="9">
    <location>
        <position position="320"/>
    </location>
    <ligand>
        <name>K(+)</name>
        <dbReference type="ChEBI" id="CHEBI:29103"/>
    </ligand>
</feature>
<keyword evidence="7 9" id="KW-0630">Potassium</keyword>
<evidence type="ECO:0000313" key="11">
    <source>
        <dbReference type="EMBL" id="KHJ35311.1"/>
    </source>
</evidence>
<dbReference type="STRING" id="52586.A0A0B1PEK1"/>
<name>A0A0B1PEK1_UNCNE</name>
<keyword evidence="6 9" id="KW-0460">Magnesium</keyword>
<evidence type="ECO:0000256" key="7">
    <source>
        <dbReference type="ARBA" id="ARBA00022958"/>
    </source>
</evidence>
<feature type="binding site" evidence="9">
    <location>
        <position position="316"/>
    </location>
    <ligand>
        <name>K(+)</name>
        <dbReference type="ChEBI" id="CHEBI:29103"/>
    </ligand>
</feature>
<sequence length="328" mass="35006">MKPKIITIIGSLNTDLVTITGRLPSGGETLTATSFFTGLGGKGANQAVACARLSQLSPSAATQSNVTKYINVKFIGAVGADEFGPRIISSLTTDGIDTSRIEVKEGKTTGVAVIIVEEFSGENRILLNPGANHSLVVDQFEQISSLGTPLPNIIILQLEIPLSTVLQILRIAKKAEVEVILNPAPAVVLPTEAYHDLPHLILNESEACILSGRRVSDISREGFDWKIVIKEFLDKGVRNVTVTLGANGALFASNLSDKFTVHHLPAFKVENVVDTTAAGDTFVGSYALGIAKGEKCMKEVIRYACLAAARTIQKRGAQVSIPWSDEVE</sequence>
<dbReference type="InterPro" id="IPR011877">
    <property type="entry name" value="Ribokinase"/>
</dbReference>
<keyword evidence="2 9" id="KW-0479">Metal-binding</keyword>
<dbReference type="PANTHER" id="PTHR10584:SF166">
    <property type="entry name" value="RIBOKINASE"/>
    <property type="match status" value="1"/>
</dbReference>
<feature type="binding site" evidence="9">
    <location>
        <begin position="243"/>
        <end position="248"/>
    </location>
    <ligand>
        <name>ATP</name>
        <dbReference type="ChEBI" id="CHEBI:30616"/>
    </ligand>
</feature>
<comment type="catalytic activity">
    <reaction evidence="9">
        <text>D-ribose + ATP = D-ribose 5-phosphate + ADP + H(+)</text>
        <dbReference type="Rhea" id="RHEA:13697"/>
        <dbReference type="ChEBI" id="CHEBI:15378"/>
        <dbReference type="ChEBI" id="CHEBI:30616"/>
        <dbReference type="ChEBI" id="CHEBI:47013"/>
        <dbReference type="ChEBI" id="CHEBI:78346"/>
        <dbReference type="ChEBI" id="CHEBI:456216"/>
        <dbReference type="EC" id="2.7.1.15"/>
    </reaction>
</comment>
<dbReference type="GO" id="GO:0019303">
    <property type="term" value="P:D-ribose catabolic process"/>
    <property type="evidence" value="ECO:0007669"/>
    <property type="project" value="UniProtKB-UniRule"/>
</dbReference>
<dbReference type="PRINTS" id="PR00990">
    <property type="entry name" value="RIBOKINASE"/>
</dbReference>
<dbReference type="HOGENOM" id="CLU_027634_2_0_1"/>
<dbReference type="GO" id="GO:0004747">
    <property type="term" value="F:ribokinase activity"/>
    <property type="evidence" value="ECO:0007669"/>
    <property type="project" value="UniProtKB-UniRule"/>
</dbReference>
<evidence type="ECO:0000256" key="1">
    <source>
        <dbReference type="ARBA" id="ARBA00022679"/>
    </source>
</evidence>
<dbReference type="AlphaFoldDB" id="A0A0B1PEK1"/>
<keyword evidence="5 9" id="KW-0067">ATP-binding</keyword>
<comment type="activity regulation">
    <text evidence="9">Activated by a monovalent cation that binds near, but not in, the active site. The most likely occupant of the site in vivo is potassium. Ion binding induces a conformational change that may alter substrate affinity.</text>
</comment>
<accession>A0A0B1PEK1</accession>
<keyword evidence="12" id="KW-1185">Reference proteome</keyword>
<dbReference type="EMBL" id="JNVN01000436">
    <property type="protein sequence ID" value="KHJ35311.1"/>
    <property type="molecule type" value="Genomic_DNA"/>
</dbReference>
<dbReference type="UniPathway" id="UPA00916">
    <property type="reaction ID" value="UER00889"/>
</dbReference>
<evidence type="ECO:0000256" key="3">
    <source>
        <dbReference type="ARBA" id="ARBA00022741"/>
    </source>
</evidence>
<dbReference type="InterPro" id="IPR002139">
    <property type="entry name" value="Ribo/fructo_kinase"/>
</dbReference>
<feature type="binding site" evidence="9">
    <location>
        <position position="274"/>
    </location>
    <ligand>
        <name>K(+)</name>
        <dbReference type="ChEBI" id="CHEBI:29103"/>
    </ligand>
</feature>
<reference evidence="11 12" key="1">
    <citation type="journal article" date="2014" name="BMC Genomics">
        <title>Adaptive genomic structural variation in the grape powdery mildew pathogen, Erysiphe necator.</title>
        <authorList>
            <person name="Jones L."/>
            <person name="Riaz S."/>
            <person name="Morales-Cruz A."/>
            <person name="Amrine K.C."/>
            <person name="McGuire B."/>
            <person name="Gubler W.D."/>
            <person name="Walker M.A."/>
            <person name="Cantu D."/>
        </authorList>
    </citation>
    <scope>NUCLEOTIDE SEQUENCE [LARGE SCALE GENOMIC DNA]</scope>
    <source>
        <strain evidence="12">c</strain>
    </source>
</reference>
<dbReference type="GO" id="GO:0005634">
    <property type="term" value="C:nucleus"/>
    <property type="evidence" value="ECO:0007669"/>
    <property type="project" value="UniProtKB-SubCell"/>
</dbReference>
<comment type="similarity">
    <text evidence="9">Belongs to the carbohydrate kinase PfkB family. Ribokinase subfamily.</text>
</comment>
<dbReference type="Pfam" id="PF00294">
    <property type="entry name" value="PfkB"/>
    <property type="match status" value="1"/>
</dbReference>
<dbReference type="HAMAP" id="MF_01987">
    <property type="entry name" value="Ribokinase"/>
    <property type="match status" value="1"/>
</dbReference>
<dbReference type="OMA" id="DIVLIQQ"/>
<evidence type="ECO:0000256" key="8">
    <source>
        <dbReference type="ARBA" id="ARBA00023277"/>
    </source>
</evidence>
<feature type="binding site" evidence="9">
    <location>
        <begin position="279"/>
        <end position="280"/>
    </location>
    <ligand>
        <name>ATP</name>
        <dbReference type="ChEBI" id="CHEBI:30616"/>
    </ligand>
</feature>
<dbReference type="CDD" id="cd01174">
    <property type="entry name" value="ribokinase"/>
    <property type="match status" value="1"/>
</dbReference>
<dbReference type="GO" id="GO:0046872">
    <property type="term" value="F:metal ion binding"/>
    <property type="evidence" value="ECO:0007669"/>
    <property type="project" value="UniProtKB-KW"/>
</dbReference>
<dbReference type="Proteomes" id="UP000030854">
    <property type="component" value="Unassembled WGS sequence"/>
</dbReference>
<dbReference type="InterPro" id="IPR029056">
    <property type="entry name" value="Ribokinase-like"/>
</dbReference>
<dbReference type="Gene3D" id="3.40.1190.20">
    <property type="match status" value="1"/>
</dbReference>
<feature type="active site" description="Proton acceptor" evidence="9">
    <location>
        <position position="280"/>
    </location>
</feature>
<organism evidence="11 12">
    <name type="scientific">Uncinula necator</name>
    <name type="common">Grape powdery mildew</name>
    <dbReference type="NCBI Taxonomy" id="52586"/>
    <lineage>
        <taxon>Eukaryota</taxon>
        <taxon>Fungi</taxon>
        <taxon>Dikarya</taxon>
        <taxon>Ascomycota</taxon>
        <taxon>Pezizomycotina</taxon>
        <taxon>Leotiomycetes</taxon>
        <taxon>Erysiphales</taxon>
        <taxon>Erysiphaceae</taxon>
        <taxon>Erysiphe</taxon>
    </lineage>
</organism>
<comment type="caution">
    <text evidence="11">The sequence shown here is derived from an EMBL/GenBank/DDBJ whole genome shotgun (WGS) entry which is preliminary data.</text>
</comment>
<feature type="binding site" evidence="9">
    <location>
        <position position="276"/>
    </location>
    <ligand>
        <name>K(+)</name>
        <dbReference type="ChEBI" id="CHEBI:29103"/>
    </ligand>
</feature>
<keyword evidence="8 9" id="KW-0119">Carbohydrate metabolism</keyword>
<feature type="binding site" evidence="9">
    <location>
        <position position="159"/>
    </location>
    <ligand>
        <name>substrate</name>
    </ligand>
</feature>
<dbReference type="PANTHER" id="PTHR10584">
    <property type="entry name" value="SUGAR KINASE"/>
    <property type="match status" value="1"/>
</dbReference>
<evidence type="ECO:0000256" key="5">
    <source>
        <dbReference type="ARBA" id="ARBA00022840"/>
    </source>
</evidence>